<dbReference type="RefSeq" id="WP_227323670.1">
    <property type="nucleotide sequence ID" value="NZ_JAESVB010000022.1"/>
</dbReference>
<protein>
    <submittedName>
        <fullName evidence="1">Uncharacterized protein</fullName>
    </submittedName>
</protein>
<reference evidence="1" key="1">
    <citation type="journal article" date="2021" name="Microorganisms">
        <title>Acidisoma silvae sp. nov. and Acidisomacellulosilytica sp. nov., Two Acidophilic Bacteria Isolated from Decaying Wood, Hydrolyzing Cellulose and Producing Poly-3-hydroxybutyrate.</title>
        <authorList>
            <person name="Mieszkin S."/>
            <person name="Pouder E."/>
            <person name="Uroz S."/>
            <person name="Simon-Colin C."/>
            <person name="Alain K."/>
        </authorList>
    </citation>
    <scope>NUCLEOTIDE SEQUENCE</scope>
    <source>
        <strain evidence="1">HW T2.11</strain>
    </source>
</reference>
<evidence type="ECO:0000313" key="1">
    <source>
        <dbReference type="EMBL" id="MCB8878024.1"/>
    </source>
</evidence>
<accession>A0A964E1A7</accession>
<gene>
    <name evidence="1" type="ORF">ASILVAE211_22735</name>
</gene>
<comment type="caution">
    <text evidence="1">The sequence shown here is derived from an EMBL/GenBank/DDBJ whole genome shotgun (WGS) entry which is preliminary data.</text>
</comment>
<keyword evidence="2" id="KW-1185">Reference proteome</keyword>
<evidence type="ECO:0000313" key="2">
    <source>
        <dbReference type="Proteomes" id="UP000708298"/>
    </source>
</evidence>
<name>A0A964E1A7_9PROT</name>
<dbReference type="Proteomes" id="UP000708298">
    <property type="component" value="Unassembled WGS sequence"/>
</dbReference>
<dbReference type="AlphaFoldDB" id="A0A964E1A7"/>
<dbReference type="EMBL" id="JAESVB010000022">
    <property type="protein sequence ID" value="MCB8878024.1"/>
    <property type="molecule type" value="Genomic_DNA"/>
</dbReference>
<organism evidence="1 2">
    <name type="scientific">Acidisoma silvae</name>
    <dbReference type="NCBI Taxonomy" id="2802396"/>
    <lineage>
        <taxon>Bacteria</taxon>
        <taxon>Pseudomonadati</taxon>
        <taxon>Pseudomonadota</taxon>
        <taxon>Alphaproteobacteria</taxon>
        <taxon>Acetobacterales</taxon>
        <taxon>Acidocellaceae</taxon>
        <taxon>Acidisoma</taxon>
    </lineage>
</organism>
<proteinExistence type="predicted"/>
<reference evidence="1" key="2">
    <citation type="submission" date="2021-01" db="EMBL/GenBank/DDBJ databases">
        <authorList>
            <person name="Mieszkin S."/>
            <person name="Pouder E."/>
            <person name="Alain K."/>
        </authorList>
    </citation>
    <scope>NUCLEOTIDE SEQUENCE</scope>
    <source>
        <strain evidence="1">HW T2.11</strain>
    </source>
</reference>
<sequence length="82" mass="9401">MNVERDDFRRTGIFPMMHLIVVKRELAERQPVVVKAVYQGFKNAKGTCEEKLVKGMTFNSMTTMVPWLTALIADNRKVLGED</sequence>